<dbReference type="Pfam" id="PF09905">
    <property type="entry name" value="VF530"/>
    <property type="match status" value="1"/>
</dbReference>
<name>A0A965ZFP3_9SPHI</name>
<reference evidence="1" key="2">
    <citation type="submission" date="2020-10" db="EMBL/GenBank/DDBJ databases">
        <title>Mucilaginibacter sp. nov., isolated from soil.</title>
        <authorList>
            <person name="Jeon C.O."/>
        </authorList>
    </citation>
    <scope>NUCLEOTIDE SEQUENCE</scope>
    <source>
        <strain evidence="1">R11</strain>
    </source>
</reference>
<proteinExistence type="predicted"/>
<dbReference type="InterPro" id="IPR018668">
    <property type="entry name" value="DNA-binding_VF530-like"/>
</dbReference>
<evidence type="ECO:0000313" key="2">
    <source>
        <dbReference type="Proteomes" id="UP000638732"/>
    </source>
</evidence>
<dbReference type="InterPro" id="IPR036361">
    <property type="entry name" value="SAP_dom_sf"/>
</dbReference>
<dbReference type="RefSeq" id="WP_166585137.1">
    <property type="nucleotide sequence ID" value="NZ_WWEO01000041.1"/>
</dbReference>
<gene>
    <name evidence="1" type="ORF">GSY63_07260</name>
</gene>
<keyword evidence="1" id="KW-0238">DNA-binding</keyword>
<sequence length="72" mass="8453">MQQQPNNPLHGKTLETILNELVAYYGWPELGNRIRINCFNDNPSVKSSLKFLRKTDWARKKVEDLYVSTPFK</sequence>
<dbReference type="Gene3D" id="1.10.720.30">
    <property type="entry name" value="SAP domain"/>
    <property type="match status" value="1"/>
</dbReference>
<dbReference type="AlphaFoldDB" id="A0A965ZFP3"/>
<dbReference type="EMBL" id="WWEO01000041">
    <property type="protein sequence ID" value="NCD69149.1"/>
    <property type="molecule type" value="Genomic_DNA"/>
</dbReference>
<dbReference type="Proteomes" id="UP000638732">
    <property type="component" value="Unassembled WGS sequence"/>
</dbReference>
<evidence type="ECO:0000313" key="1">
    <source>
        <dbReference type="EMBL" id="NCD69149.1"/>
    </source>
</evidence>
<protein>
    <submittedName>
        <fullName evidence="1">DNA-binding protein VF530</fullName>
    </submittedName>
</protein>
<dbReference type="GO" id="GO:0003677">
    <property type="term" value="F:DNA binding"/>
    <property type="evidence" value="ECO:0007669"/>
    <property type="project" value="UniProtKB-KW"/>
</dbReference>
<accession>A0A965ZFP3</accession>
<comment type="caution">
    <text evidence="1">The sequence shown here is derived from an EMBL/GenBank/DDBJ whole genome shotgun (WGS) entry which is preliminary data.</text>
</comment>
<organism evidence="1 2">
    <name type="scientific">Mucilaginibacter agri</name>
    <dbReference type="NCBI Taxonomy" id="2695265"/>
    <lineage>
        <taxon>Bacteria</taxon>
        <taxon>Pseudomonadati</taxon>
        <taxon>Bacteroidota</taxon>
        <taxon>Sphingobacteriia</taxon>
        <taxon>Sphingobacteriales</taxon>
        <taxon>Sphingobacteriaceae</taxon>
        <taxon>Mucilaginibacter</taxon>
    </lineage>
</organism>
<keyword evidence="2" id="KW-1185">Reference proteome</keyword>
<reference evidence="1" key="1">
    <citation type="submission" date="2020-01" db="EMBL/GenBank/DDBJ databases">
        <authorList>
            <person name="Seo Y.L."/>
        </authorList>
    </citation>
    <scope>NUCLEOTIDE SEQUENCE</scope>
    <source>
        <strain evidence="1">R11</strain>
    </source>
</reference>